<sequence length="142" mass="15869">MSNETLALALLISCTARLVWTTLQQQDDPPSLIVMLRHYSRSLSSFQPPRVPHCRGPQNSFPKRQSSLCGKTFWCFRISADPSARREGGRQSLHQFKTALLRVKCHPSCKTSSRHGTSGNSNTLTTCRWLGGATSLFYGFPL</sequence>
<evidence type="ECO:0000256" key="1">
    <source>
        <dbReference type="SAM" id="SignalP"/>
    </source>
</evidence>
<proteinExistence type="predicted"/>
<dbReference type="HOGENOM" id="CLU_1815781_0_0_1"/>
<dbReference type="Proteomes" id="UP000007304">
    <property type="component" value="Unassembled WGS sequence"/>
</dbReference>
<dbReference type="AlphaFoldDB" id="H6C5H3"/>
<feature type="chain" id="PRO_5003603530" description="Secreted protein" evidence="1">
    <location>
        <begin position="22"/>
        <end position="142"/>
    </location>
</feature>
<keyword evidence="3" id="KW-1185">Reference proteome</keyword>
<organism evidence="2 3">
    <name type="scientific">Exophiala dermatitidis (strain ATCC 34100 / CBS 525.76 / NIH/UT8656)</name>
    <name type="common">Black yeast</name>
    <name type="synonym">Wangiella dermatitidis</name>
    <dbReference type="NCBI Taxonomy" id="858893"/>
    <lineage>
        <taxon>Eukaryota</taxon>
        <taxon>Fungi</taxon>
        <taxon>Dikarya</taxon>
        <taxon>Ascomycota</taxon>
        <taxon>Pezizomycotina</taxon>
        <taxon>Eurotiomycetes</taxon>
        <taxon>Chaetothyriomycetidae</taxon>
        <taxon>Chaetothyriales</taxon>
        <taxon>Herpotrichiellaceae</taxon>
        <taxon>Exophiala</taxon>
    </lineage>
</organism>
<evidence type="ECO:0008006" key="4">
    <source>
        <dbReference type="Google" id="ProtNLM"/>
    </source>
</evidence>
<reference evidence="2" key="1">
    <citation type="submission" date="2011-07" db="EMBL/GenBank/DDBJ databases">
        <title>The Genome Sequence of Exophiala (Wangiella) dermatitidis NIH/UT8656.</title>
        <authorList>
            <consortium name="The Broad Institute Genome Sequencing Platform"/>
            <person name="Cuomo C."/>
            <person name="Wang Z."/>
            <person name="Hunicke-Smith S."/>
            <person name="Szanislo P.J."/>
            <person name="Earl A."/>
            <person name="Young S.K."/>
            <person name="Zeng Q."/>
            <person name="Gargeya S."/>
            <person name="Fitzgerald M."/>
            <person name="Haas B."/>
            <person name="Abouelleil A."/>
            <person name="Alvarado L."/>
            <person name="Arachchi H.M."/>
            <person name="Berlin A."/>
            <person name="Brown A."/>
            <person name="Chapman S.B."/>
            <person name="Chen Z."/>
            <person name="Dunbar C."/>
            <person name="Freedman E."/>
            <person name="Gearin G."/>
            <person name="Gellesch M."/>
            <person name="Goldberg J."/>
            <person name="Griggs A."/>
            <person name="Gujja S."/>
            <person name="Heiman D."/>
            <person name="Howarth C."/>
            <person name="Larson L."/>
            <person name="Lui A."/>
            <person name="MacDonald P.J.P."/>
            <person name="Montmayeur A."/>
            <person name="Murphy C."/>
            <person name="Neiman D."/>
            <person name="Pearson M."/>
            <person name="Priest M."/>
            <person name="Roberts A."/>
            <person name="Saif S."/>
            <person name="Shea T."/>
            <person name="Shenoy N."/>
            <person name="Sisk P."/>
            <person name="Stolte C."/>
            <person name="Sykes S."/>
            <person name="Wortman J."/>
            <person name="Nusbaum C."/>
            <person name="Birren B."/>
        </authorList>
    </citation>
    <scope>NUCLEOTIDE SEQUENCE</scope>
    <source>
        <strain evidence="2">NIH/UT8656</strain>
    </source>
</reference>
<dbReference type="InParanoid" id="H6C5H3"/>
<accession>H6C5H3</accession>
<dbReference type="RefSeq" id="XP_009160292.1">
    <property type="nucleotide sequence ID" value="XM_009162044.1"/>
</dbReference>
<keyword evidence="1" id="KW-0732">Signal</keyword>
<evidence type="ECO:0000313" key="2">
    <source>
        <dbReference type="EMBL" id="EHY59831.1"/>
    </source>
</evidence>
<feature type="signal peptide" evidence="1">
    <location>
        <begin position="1"/>
        <end position="21"/>
    </location>
</feature>
<dbReference type="EMBL" id="JH226135">
    <property type="protein sequence ID" value="EHY59831.1"/>
    <property type="molecule type" value="Genomic_DNA"/>
</dbReference>
<dbReference type="VEuPathDB" id="FungiDB:HMPREF1120_07811"/>
<gene>
    <name evidence="2" type="ORF">HMPREF1120_07811</name>
</gene>
<protein>
    <recommendedName>
        <fullName evidence="4">Secreted protein</fullName>
    </recommendedName>
</protein>
<dbReference type="GeneID" id="20312450"/>
<evidence type="ECO:0000313" key="3">
    <source>
        <dbReference type="Proteomes" id="UP000007304"/>
    </source>
</evidence>
<name>H6C5H3_EXODN</name>